<reference evidence="1" key="2">
    <citation type="submission" date="2023-04" db="EMBL/GenBank/DDBJ databases">
        <authorList>
            <person name="Bruccoleri R.E."/>
            <person name="Oakeley E.J."/>
            <person name="Faust A.-M."/>
            <person name="Dessus-Babus S."/>
            <person name="Altorfer M."/>
            <person name="Burckhardt D."/>
            <person name="Oertli M."/>
            <person name="Naumann U."/>
            <person name="Petersen F."/>
            <person name="Wong J."/>
        </authorList>
    </citation>
    <scope>NUCLEOTIDE SEQUENCE</scope>
    <source>
        <strain evidence="1">GSM-AAB239-AS_SAM_17_03QT</strain>
        <tissue evidence="1">Leaf</tissue>
    </source>
</reference>
<protein>
    <submittedName>
        <fullName evidence="1">Protein CHROMATIN REMODELING 5-like isoform X5</fullName>
    </submittedName>
</protein>
<dbReference type="Proteomes" id="UP001140949">
    <property type="component" value="Unassembled WGS sequence"/>
</dbReference>
<organism evidence="1 2">
    <name type="scientific">Iris pallida</name>
    <name type="common">Sweet iris</name>
    <dbReference type="NCBI Taxonomy" id="29817"/>
    <lineage>
        <taxon>Eukaryota</taxon>
        <taxon>Viridiplantae</taxon>
        <taxon>Streptophyta</taxon>
        <taxon>Embryophyta</taxon>
        <taxon>Tracheophyta</taxon>
        <taxon>Spermatophyta</taxon>
        <taxon>Magnoliopsida</taxon>
        <taxon>Liliopsida</taxon>
        <taxon>Asparagales</taxon>
        <taxon>Iridaceae</taxon>
        <taxon>Iridoideae</taxon>
        <taxon>Irideae</taxon>
        <taxon>Iris</taxon>
    </lineage>
</organism>
<reference evidence="1" key="1">
    <citation type="journal article" date="2023" name="GigaByte">
        <title>Genome assembly of the bearded iris, Iris pallida Lam.</title>
        <authorList>
            <person name="Bruccoleri R.E."/>
            <person name="Oakeley E.J."/>
            <person name="Faust A.M.E."/>
            <person name="Altorfer M."/>
            <person name="Dessus-Babus S."/>
            <person name="Burckhardt D."/>
            <person name="Oertli M."/>
            <person name="Naumann U."/>
            <person name="Petersen F."/>
            <person name="Wong J."/>
        </authorList>
    </citation>
    <scope>NUCLEOTIDE SEQUENCE</scope>
    <source>
        <strain evidence="1">GSM-AAB239-AS_SAM_17_03QT</strain>
    </source>
</reference>
<evidence type="ECO:0000313" key="2">
    <source>
        <dbReference type="Proteomes" id="UP001140949"/>
    </source>
</evidence>
<keyword evidence="2" id="KW-1185">Reference proteome</keyword>
<gene>
    <name evidence="1" type="ORF">M6B38_161125</name>
</gene>
<proteinExistence type="predicted"/>
<dbReference type="EMBL" id="JANAVB010033019">
    <property type="protein sequence ID" value="KAJ6809273.1"/>
    <property type="molecule type" value="Genomic_DNA"/>
</dbReference>
<evidence type="ECO:0000313" key="1">
    <source>
        <dbReference type="EMBL" id="KAJ6809273.1"/>
    </source>
</evidence>
<name>A0AAX6EYZ8_IRIPA</name>
<dbReference type="AlphaFoldDB" id="A0AAX6EYZ8"/>
<comment type="caution">
    <text evidence="1">The sequence shown here is derived from an EMBL/GenBank/DDBJ whole genome shotgun (WGS) entry which is preliminary data.</text>
</comment>
<sequence length="67" mass="7605">MDGCILDSKIDTERVVKCLEAAILRRVSETSLKLILHGLFSTFFLASFSIAYQQRPWISSTEEIQPT</sequence>
<accession>A0AAX6EYZ8</accession>